<dbReference type="GO" id="GO:0008180">
    <property type="term" value="C:COP9 signalosome"/>
    <property type="evidence" value="ECO:0007669"/>
    <property type="project" value="UniProtKB-KW"/>
</dbReference>
<keyword evidence="6" id="KW-0963">Cytoplasm</keyword>
<feature type="compositionally biased region" description="Basic residues" evidence="9">
    <location>
        <begin position="8"/>
        <end position="21"/>
    </location>
</feature>
<evidence type="ECO:0000256" key="6">
    <source>
        <dbReference type="ARBA" id="ARBA00022490"/>
    </source>
</evidence>
<dbReference type="PROSITE" id="PS50250">
    <property type="entry name" value="PCI"/>
    <property type="match status" value="1"/>
</dbReference>
<dbReference type="GO" id="GO:0005829">
    <property type="term" value="C:cytosol"/>
    <property type="evidence" value="ECO:0007669"/>
    <property type="project" value="TreeGrafter"/>
</dbReference>
<dbReference type="OrthoDB" id="295656at2759"/>
<dbReference type="AlphaFoldDB" id="A0A8H4RD70"/>
<dbReference type="InterPro" id="IPR000717">
    <property type="entry name" value="PCI_dom"/>
</dbReference>
<name>A0A8H4RD70_9HELO</name>
<sequence length="632" mass="70671">MWMWVVRVARRHEKKRRQRQKQRQEQKEKKQEKCLGQIQVPRGHATESQSQSRNPSQNPNMNQSLNQDPVPGGQDEDRGYDPESEYIPHYFNLRVPPMASRSDIKKSYTQLTCLVHLDKTPEHKSATNVVSDLLFEGLEDLTFYDYNTSYNISVPAKSLEGMVHYYDQFNTQLIDGVLHLFLTIVLFLGFAGALVDVDGQTFGAAQGARQIQIKNMASPKISSALQQIAASADKQQGYEALLAQIDQASSPKQLPGDLIAVIDAIFAASLGIVATRSLSGTFVQKLKTVESNETKITVGEHALSIFQSQASSFEEQNAQVRELMADAYEDEEDNLSAAKVLAGIPLESSQRKVANEDKVKFWIRITRNYLEVDDTTIAEQYLNKAKNLIYTVSDRDLNLHFKLCQARIQDARRDFLAAAQGYQDISFLPVIAEEERLHTLGMAIKCAVLAPAGPARSRTLGRLYKDERAVTLDEFPILEKMFLDRLLSPDEVEKFAKGLATHQLARTSDGSTVLAKAVVEHNLRGASRLYSNISFEALGLLLGLDGDKAEETTARMIEQGRLVGRIDQIERVIWFEGGEATGEKGSGRAEGVVGRELRKWDANVQGLAEEVEKVTSELQLRYPDFVAQHLVV</sequence>
<gene>
    <name evidence="12" type="ORF">G7Y89_g10220</name>
</gene>
<reference evidence="12 13" key="1">
    <citation type="submission" date="2020-03" db="EMBL/GenBank/DDBJ databases">
        <title>Draft Genome Sequence of Cudoniella acicularis.</title>
        <authorList>
            <person name="Buettner E."/>
            <person name="Kellner H."/>
        </authorList>
    </citation>
    <scope>NUCLEOTIDE SEQUENCE [LARGE SCALE GENOMIC DNA]</scope>
    <source>
        <strain evidence="12 13">DSM 108380</strain>
    </source>
</reference>
<feature type="domain" description="PCI" evidence="11">
    <location>
        <begin position="414"/>
        <end position="580"/>
    </location>
</feature>
<keyword evidence="8" id="KW-0539">Nucleus</keyword>
<evidence type="ECO:0000256" key="10">
    <source>
        <dbReference type="SAM" id="Phobius"/>
    </source>
</evidence>
<comment type="subcellular location">
    <subcellularLocation>
        <location evidence="2">Cytoplasm</location>
    </subcellularLocation>
    <subcellularLocation>
        <location evidence="1">Nucleus</location>
    </subcellularLocation>
</comment>
<dbReference type="PANTHER" id="PTHR10855">
    <property type="entry name" value="26S PROTEASOME NON-ATPASE REGULATORY SUBUNIT 12/COP9 SIGNALOSOME COMPLEX SUBUNIT 4"/>
    <property type="match status" value="1"/>
</dbReference>
<dbReference type="InterPro" id="IPR036388">
    <property type="entry name" value="WH-like_DNA-bd_sf"/>
</dbReference>
<evidence type="ECO:0000256" key="4">
    <source>
        <dbReference type="ARBA" id="ARBA00011098"/>
    </source>
</evidence>
<evidence type="ECO:0000313" key="12">
    <source>
        <dbReference type="EMBL" id="KAF4627935.1"/>
    </source>
</evidence>
<dbReference type="Pfam" id="PF01399">
    <property type="entry name" value="PCI"/>
    <property type="match status" value="1"/>
</dbReference>
<evidence type="ECO:0000256" key="9">
    <source>
        <dbReference type="SAM" id="MobiDB-lite"/>
    </source>
</evidence>
<dbReference type="FunFam" id="1.10.10.10:FF:000190">
    <property type="entry name" value="COP9 signalosome complex subunit 4"/>
    <property type="match status" value="1"/>
</dbReference>
<dbReference type="Proteomes" id="UP000566819">
    <property type="component" value="Unassembled WGS sequence"/>
</dbReference>
<dbReference type="Gene3D" id="1.10.10.10">
    <property type="entry name" value="Winged helix-like DNA-binding domain superfamily/Winged helix DNA-binding domain"/>
    <property type="match status" value="1"/>
</dbReference>
<keyword evidence="10" id="KW-0472">Membrane</keyword>
<dbReference type="EMBL" id="JAAMPI010000888">
    <property type="protein sequence ID" value="KAF4627935.1"/>
    <property type="molecule type" value="Genomic_DNA"/>
</dbReference>
<comment type="similarity">
    <text evidence="3">Belongs to the CSN4 family.</text>
</comment>
<dbReference type="InterPro" id="IPR040134">
    <property type="entry name" value="PSMD12/CSN4"/>
</dbReference>
<dbReference type="PANTHER" id="PTHR10855:SF2">
    <property type="entry name" value="COP9 SIGNALOSOME COMPLEX SUBUNIT 4"/>
    <property type="match status" value="1"/>
</dbReference>
<keyword evidence="7" id="KW-0736">Signalosome</keyword>
<comment type="caution">
    <text evidence="12">The sequence shown here is derived from an EMBL/GenBank/DDBJ whole genome shotgun (WGS) entry which is preliminary data.</text>
</comment>
<feature type="region of interest" description="Disordered" evidence="9">
    <location>
        <begin position="8"/>
        <end position="83"/>
    </location>
</feature>
<feature type="compositionally biased region" description="Basic and acidic residues" evidence="9">
    <location>
        <begin position="22"/>
        <end position="33"/>
    </location>
</feature>
<feature type="transmembrane region" description="Helical" evidence="10">
    <location>
        <begin position="177"/>
        <end position="195"/>
    </location>
</feature>
<organism evidence="12 13">
    <name type="scientific">Cudoniella acicularis</name>
    <dbReference type="NCBI Taxonomy" id="354080"/>
    <lineage>
        <taxon>Eukaryota</taxon>
        <taxon>Fungi</taxon>
        <taxon>Dikarya</taxon>
        <taxon>Ascomycota</taxon>
        <taxon>Pezizomycotina</taxon>
        <taxon>Leotiomycetes</taxon>
        <taxon>Helotiales</taxon>
        <taxon>Tricladiaceae</taxon>
        <taxon>Cudoniella</taxon>
    </lineage>
</organism>
<dbReference type="InterPro" id="IPR036869">
    <property type="entry name" value="J_dom_sf"/>
</dbReference>
<comment type="subunit">
    <text evidence="4">Component of the COP9 signalosome (CSN) complex.</text>
</comment>
<keyword evidence="13" id="KW-1185">Reference proteome</keyword>
<evidence type="ECO:0000256" key="8">
    <source>
        <dbReference type="ARBA" id="ARBA00023242"/>
    </source>
</evidence>
<dbReference type="Pfam" id="PF22241">
    <property type="entry name" value="PSMD12-CSN4_N"/>
    <property type="match status" value="1"/>
</dbReference>
<protein>
    <recommendedName>
        <fullName evidence="5">COP9 signalosome complex subunit 4</fullName>
    </recommendedName>
</protein>
<evidence type="ECO:0000256" key="2">
    <source>
        <dbReference type="ARBA" id="ARBA00004496"/>
    </source>
</evidence>
<dbReference type="InterPro" id="IPR054559">
    <property type="entry name" value="PSMD12-CSN4-like_N"/>
</dbReference>
<accession>A0A8H4RD70</accession>
<evidence type="ECO:0000256" key="1">
    <source>
        <dbReference type="ARBA" id="ARBA00004123"/>
    </source>
</evidence>
<dbReference type="InterPro" id="IPR036390">
    <property type="entry name" value="WH_DNA-bd_sf"/>
</dbReference>
<evidence type="ECO:0000256" key="5">
    <source>
        <dbReference type="ARBA" id="ARBA00014881"/>
    </source>
</evidence>
<evidence type="ECO:0000313" key="13">
    <source>
        <dbReference type="Proteomes" id="UP000566819"/>
    </source>
</evidence>
<feature type="compositionally biased region" description="Low complexity" evidence="9">
    <location>
        <begin position="48"/>
        <end position="67"/>
    </location>
</feature>
<keyword evidence="10" id="KW-1133">Transmembrane helix</keyword>
<dbReference type="SUPFAM" id="SSF46785">
    <property type="entry name" value="Winged helix' DNA-binding domain"/>
    <property type="match status" value="1"/>
</dbReference>
<proteinExistence type="inferred from homology"/>
<evidence type="ECO:0000259" key="11">
    <source>
        <dbReference type="PROSITE" id="PS50250"/>
    </source>
</evidence>
<evidence type="ECO:0000256" key="7">
    <source>
        <dbReference type="ARBA" id="ARBA00022790"/>
    </source>
</evidence>
<dbReference type="SMART" id="SM00088">
    <property type="entry name" value="PINT"/>
    <property type="match status" value="1"/>
</dbReference>
<dbReference type="SUPFAM" id="SSF46565">
    <property type="entry name" value="Chaperone J-domain"/>
    <property type="match status" value="1"/>
</dbReference>
<keyword evidence="10" id="KW-0812">Transmembrane</keyword>
<evidence type="ECO:0000256" key="3">
    <source>
        <dbReference type="ARBA" id="ARBA00010417"/>
    </source>
</evidence>